<dbReference type="NCBIfam" id="NF000755">
    <property type="entry name" value="PRK00046.1"/>
    <property type="match status" value="1"/>
</dbReference>
<dbReference type="Pfam" id="PF01565">
    <property type="entry name" value="FAD_binding_4"/>
    <property type="match status" value="1"/>
</dbReference>
<dbReference type="UniPathway" id="UPA00219"/>
<dbReference type="GO" id="GO:0071949">
    <property type="term" value="F:FAD binding"/>
    <property type="evidence" value="ECO:0007669"/>
    <property type="project" value="InterPro"/>
</dbReference>
<dbReference type="InterPro" id="IPR016169">
    <property type="entry name" value="FAD-bd_PCMH_sub2"/>
</dbReference>
<keyword evidence="14 20" id="KW-0573">Peptidoglycan synthesis</keyword>
<comment type="function">
    <text evidence="2 20">Cell wall formation.</text>
</comment>
<gene>
    <name evidence="20" type="primary">murB</name>
    <name evidence="22" type="ORF">A130_17060</name>
</gene>
<dbReference type="GO" id="GO:0009252">
    <property type="term" value="P:peptidoglycan biosynthetic process"/>
    <property type="evidence" value="ECO:0007669"/>
    <property type="project" value="UniProtKB-UniRule"/>
</dbReference>
<dbReference type="Pfam" id="PF02873">
    <property type="entry name" value="MurB_C"/>
    <property type="match status" value="1"/>
</dbReference>
<feature type="active site" evidence="20">
    <location>
        <position position="328"/>
    </location>
</feature>
<keyword evidence="8 20" id="KW-0963">Cytoplasm</keyword>
<name>A0A1E5CXS4_9VIBR</name>
<evidence type="ECO:0000256" key="20">
    <source>
        <dbReference type="HAMAP-Rule" id="MF_00037"/>
    </source>
</evidence>
<evidence type="ECO:0000256" key="17">
    <source>
        <dbReference type="ARBA" id="ARBA00023316"/>
    </source>
</evidence>
<dbReference type="InterPro" id="IPR016166">
    <property type="entry name" value="FAD-bd_PCMH"/>
</dbReference>
<dbReference type="SUPFAM" id="SSF56176">
    <property type="entry name" value="FAD-binding/transporter-associated domain-like"/>
    <property type="match status" value="1"/>
</dbReference>
<evidence type="ECO:0000256" key="6">
    <source>
        <dbReference type="ARBA" id="ARBA00012518"/>
    </source>
</evidence>
<evidence type="ECO:0000256" key="3">
    <source>
        <dbReference type="ARBA" id="ARBA00004496"/>
    </source>
</evidence>
<evidence type="ECO:0000256" key="2">
    <source>
        <dbReference type="ARBA" id="ARBA00003921"/>
    </source>
</evidence>
<dbReference type="RefSeq" id="WP_017051021.1">
    <property type="nucleotide sequence ID" value="NZ_AJYW02000148.1"/>
</dbReference>
<sequence>MQSYPDVNLEKYHTFGIKQNARFLVEVTSIKQLIDVFQNPEWEALPKLVLGKGSNVLFTDYFDGVVIVNRILGRDISRDENDLYLHVGAGEDWPTLVKWTIDQSIGGLENLALIPGCAGSAPVQNIGAYGIELKDVCTYVDVLCLDTFKIKRLTNEECKFGYRESIFKHELYQKAVVVALGICLSKRWVPNNQYGPLQKIPVDELSPKAIFDEVCRVRMEKLPNPVLQGNAGSFFKNPVISREKYEGLLSQFPSLVAYPFDNQFKVAAGWLIDQCAFKGVVCGGAQVHPKQALVLVNSDNASADDIVKLAANIYQTVKDTFGIELEHEVRFIGRQREVTLTEIASINA</sequence>
<dbReference type="Gene3D" id="3.90.78.10">
    <property type="entry name" value="UDP-N-acetylenolpyruvoylglucosamine reductase, C-terminal domain"/>
    <property type="match status" value="1"/>
</dbReference>
<reference evidence="22 23" key="1">
    <citation type="journal article" date="2012" name="Science">
        <title>Ecological populations of bacteria act as socially cohesive units of antibiotic production and resistance.</title>
        <authorList>
            <person name="Cordero O.X."/>
            <person name="Wildschutte H."/>
            <person name="Kirkup B."/>
            <person name="Proehl S."/>
            <person name="Ngo L."/>
            <person name="Hussain F."/>
            <person name="Le Roux F."/>
            <person name="Mincer T."/>
            <person name="Polz M.F."/>
        </authorList>
    </citation>
    <scope>NUCLEOTIDE SEQUENCE [LARGE SCALE GENOMIC DNA]</scope>
    <source>
        <strain evidence="22 23">FF-238</strain>
    </source>
</reference>
<evidence type="ECO:0000256" key="1">
    <source>
        <dbReference type="ARBA" id="ARBA00001974"/>
    </source>
</evidence>
<evidence type="ECO:0000256" key="14">
    <source>
        <dbReference type="ARBA" id="ARBA00022984"/>
    </source>
</evidence>
<dbReference type="EC" id="1.3.1.98" evidence="6 20"/>
<evidence type="ECO:0000256" key="9">
    <source>
        <dbReference type="ARBA" id="ARBA00022618"/>
    </source>
</evidence>
<dbReference type="Proteomes" id="UP000094165">
    <property type="component" value="Unassembled WGS sequence"/>
</dbReference>
<comment type="pathway">
    <text evidence="4 20">Cell wall biogenesis; peptidoglycan biosynthesis.</text>
</comment>
<comment type="similarity">
    <text evidence="5 20">Belongs to the MurB family.</text>
</comment>
<comment type="subcellular location">
    <subcellularLocation>
        <location evidence="3 20">Cytoplasm</location>
    </subcellularLocation>
</comment>
<feature type="domain" description="FAD-binding PCMH-type" evidence="21">
    <location>
        <begin position="17"/>
        <end position="187"/>
    </location>
</feature>
<keyword evidence="11 20" id="KW-0274">FAD</keyword>
<evidence type="ECO:0000256" key="15">
    <source>
        <dbReference type="ARBA" id="ARBA00023002"/>
    </source>
</evidence>
<dbReference type="InterPro" id="IPR036635">
    <property type="entry name" value="MurB_C_sf"/>
</dbReference>
<organism evidence="22 23">
    <name type="scientific">Vibrio genomosp. F6 str. FF-238</name>
    <dbReference type="NCBI Taxonomy" id="1191298"/>
    <lineage>
        <taxon>Bacteria</taxon>
        <taxon>Pseudomonadati</taxon>
        <taxon>Pseudomonadota</taxon>
        <taxon>Gammaproteobacteria</taxon>
        <taxon>Vibrionales</taxon>
        <taxon>Vibrionaceae</taxon>
        <taxon>Vibrio</taxon>
    </lineage>
</organism>
<dbReference type="InterPro" id="IPR036318">
    <property type="entry name" value="FAD-bd_PCMH-like_sf"/>
</dbReference>
<keyword evidence="10 20" id="KW-0285">Flavoprotein</keyword>
<dbReference type="GO" id="GO:0051301">
    <property type="term" value="P:cell division"/>
    <property type="evidence" value="ECO:0007669"/>
    <property type="project" value="UniProtKB-KW"/>
</dbReference>
<evidence type="ECO:0000256" key="4">
    <source>
        <dbReference type="ARBA" id="ARBA00004752"/>
    </source>
</evidence>
<evidence type="ECO:0000313" key="22">
    <source>
        <dbReference type="EMBL" id="OEE75591.1"/>
    </source>
</evidence>
<dbReference type="EMBL" id="AJYW02000148">
    <property type="protein sequence ID" value="OEE75591.1"/>
    <property type="molecule type" value="Genomic_DNA"/>
</dbReference>
<dbReference type="Gene3D" id="3.30.43.10">
    <property type="entry name" value="Uridine Diphospho-n-acetylenolpyruvylglucosamine Reductase, domain 2"/>
    <property type="match status" value="1"/>
</dbReference>
<evidence type="ECO:0000256" key="11">
    <source>
        <dbReference type="ARBA" id="ARBA00022827"/>
    </source>
</evidence>
<keyword evidence="16 20" id="KW-0131">Cell cycle</keyword>
<protein>
    <recommendedName>
        <fullName evidence="7 20">UDP-N-acetylenolpyruvoylglucosamine reductase</fullName>
        <ecNumber evidence="6 20">1.3.1.98</ecNumber>
    </recommendedName>
    <alternativeName>
        <fullName evidence="18 20">UDP-N-acetylmuramate dehydrogenase</fullName>
    </alternativeName>
</protein>
<keyword evidence="23" id="KW-1185">Reference proteome</keyword>
<evidence type="ECO:0000256" key="5">
    <source>
        <dbReference type="ARBA" id="ARBA00010485"/>
    </source>
</evidence>
<feature type="active site" evidence="20">
    <location>
        <position position="163"/>
    </location>
</feature>
<evidence type="ECO:0000256" key="8">
    <source>
        <dbReference type="ARBA" id="ARBA00022490"/>
    </source>
</evidence>
<evidence type="ECO:0000256" key="12">
    <source>
        <dbReference type="ARBA" id="ARBA00022857"/>
    </source>
</evidence>
<dbReference type="PANTHER" id="PTHR21071">
    <property type="entry name" value="UDP-N-ACETYLENOLPYRUVOYLGLUCOSAMINE REDUCTASE"/>
    <property type="match status" value="1"/>
</dbReference>
<dbReference type="Gene3D" id="3.30.465.10">
    <property type="match status" value="1"/>
</dbReference>
<comment type="cofactor">
    <cofactor evidence="1 20">
        <name>FAD</name>
        <dbReference type="ChEBI" id="CHEBI:57692"/>
    </cofactor>
</comment>
<evidence type="ECO:0000256" key="13">
    <source>
        <dbReference type="ARBA" id="ARBA00022960"/>
    </source>
</evidence>
<evidence type="ECO:0000256" key="18">
    <source>
        <dbReference type="ARBA" id="ARBA00031026"/>
    </source>
</evidence>
<proteinExistence type="inferred from homology"/>
<dbReference type="InterPro" id="IPR016167">
    <property type="entry name" value="FAD-bd_PCMH_sub1"/>
</dbReference>
<evidence type="ECO:0000256" key="7">
    <source>
        <dbReference type="ARBA" id="ARBA00015188"/>
    </source>
</evidence>
<keyword evidence="17 20" id="KW-0961">Cell wall biogenesis/degradation</keyword>
<evidence type="ECO:0000256" key="16">
    <source>
        <dbReference type="ARBA" id="ARBA00023306"/>
    </source>
</evidence>
<comment type="caution">
    <text evidence="22">The sequence shown here is derived from an EMBL/GenBank/DDBJ whole genome shotgun (WGS) entry which is preliminary data.</text>
</comment>
<dbReference type="InterPro" id="IPR011601">
    <property type="entry name" value="MurB_C"/>
</dbReference>
<dbReference type="SUPFAM" id="SSF56194">
    <property type="entry name" value="Uridine diphospho-N-Acetylenolpyruvylglucosamine reductase, MurB, C-terminal domain"/>
    <property type="match status" value="1"/>
</dbReference>
<dbReference type="GO" id="GO:0005829">
    <property type="term" value="C:cytosol"/>
    <property type="evidence" value="ECO:0007669"/>
    <property type="project" value="TreeGrafter"/>
</dbReference>
<dbReference type="PANTHER" id="PTHR21071:SF4">
    <property type="entry name" value="UDP-N-ACETYLENOLPYRUVOYLGLUCOSAMINE REDUCTASE"/>
    <property type="match status" value="1"/>
</dbReference>
<dbReference type="InterPro" id="IPR003170">
    <property type="entry name" value="MurB"/>
</dbReference>
<feature type="active site" description="Proton donor" evidence="20">
    <location>
        <position position="233"/>
    </location>
</feature>
<keyword evidence="15 20" id="KW-0560">Oxidoreductase</keyword>
<dbReference type="InterPro" id="IPR006094">
    <property type="entry name" value="Oxid_FAD_bind_N"/>
</dbReference>
<dbReference type="NCBIfam" id="TIGR00179">
    <property type="entry name" value="murB"/>
    <property type="match status" value="1"/>
</dbReference>
<dbReference type="HAMAP" id="MF_00037">
    <property type="entry name" value="MurB"/>
    <property type="match status" value="1"/>
</dbReference>
<dbReference type="GO" id="GO:0071555">
    <property type="term" value="P:cell wall organization"/>
    <property type="evidence" value="ECO:0007669"/>
    <property type="project" value="UniProtKB-KW"/>
</dbReference>
<keyword evidence="13 20" id="KW-0133">Cell shape</keyword>
<dbReference type="PROSITE" id="PS51387">
    <property type="entry name" value="FAD_PCMH"/>
    <property type="match status" value="1"/>
</dbReference>
<dbReference type="AlphaFoldDB" id="A0A1E5CXS4"/>
<evidence type="ECO:0000256" key="19">
    <source>
        <dbReference type="ARBA" id="ARBA00048914"/>
    </source>
</evidence>
<dbReference type="GO" id="GO:0008360">
    <property type="term" value="P:regulation of cell shape"/>
    <property type="evidence" value="ECO:0007669"/>
    <property type="project" value="UniProtKB-KW"/>
</dbReference>
<keyword evidence="12 20" id="KW-0521">NADP</keyword>
<evidence type="ECO:0000256" key="10">
    <source>
        <dbReference type="ARBA" id="ARBA00022630"/>
    </source>
</evidence>
<evidence type="ECO:0000259" key="21">
    <source>
        <dbReference type="PROSITE" id="PS51387"/>
    </source>
</evidence>
<accession>A0A1E5CXS4</accession>
<dbReference type="GO" id="GO:0008762">
    <property type="term" value="F:UDP-N-acetylmuramate dehydrogenase activity"/>
    <property type="evidence" value="ECO:0007669"/>
    <property type="project" value="UniProtKB-UniRule"/>
</dbReference>
<comment type="catalytic activity">
    <reaction evidence="19 20">
        <text>UDP-N-acetyl-alpha-D-muramate + NADP(+) = UDP-N-acetyl-3-O-(1-carboxyvinyl)-alpha-D-glucosamine + NADPH + H(+)</text>
        <dbReference type="Rhea" id="RHEA:12248"/>
        <dbReference type="ChEBI" id="CHEBI:15378"/>
        <dbReference type="ChEBI" id="CHEBI:57783"/>
        <dbReference type="ChEBI" id="CHEBI:58349"/>
        <dbReference type="ChEBI" id="CHEBI:68483"/>
        <dbReference type="ChEBI" id="CHEBI:70757"/>
        <dbReference type="EC" id="1.3.1.98"/>
    </reaction>
</comment>
<evidence type="ECO:0000313" key="23">
    <source>
        <dbReference type="Proteomes" id="UP000094165"/>
    </source>
</evidence>
<keyword evidence="9 20" id="KW-0132">Cell division</keyword>